<keyword evidence="2" id="KW-0808">Transferase</keyword>
<keyword evidence="3" id="KW-1185">Reference proteome</keyword>
<dbReference type="PANTHER" id="PTHR45947">
    <property type="entry name" value="SULFOQUINOVOSYL TRANSFERASE SQD2"/>
    <property type="match status" value="1"/>
</dbReference>
<dbReference type="EMBL" id="FOXH01000017">
    <property type="protein sequence ID" value="SFQ39720.1"/>
    <property type="molecule type" value="Genomic_DNA"/>
</dbReference>
<gene>
    <name evidence="2" type="ORF">SAMN04515674_11744</name>
</gene>
<dbReference type="InterPro" id="IPR050194">
    <property type="entry name" value="Glycosyltransferase_grp1"/>
</dbReference>
<organism evidence="2 3">
    <name type="scientific">Pseudarcicella hirudinis</name>
    <dbReference type="NCBI Taxonomy" id="1079859"/>
    <lineage>
        <taxon>Bacteria</taxon>
        <taxon>Pseudomonadati</taxon>
        <taxon>Bacteroidota</taxon>
        <taxon>Cytophagia</taxon>
        <taxon>Cytophagales</taxon>
        <taxon>Flectobacillaceae</taxon>
        <taxon>Pseudarcicella</taxon>
    </lineage>
</organism>
<dbReference type="InterPro" id="IPR001296">
    <property type="entry name" value="Glyco_trans_1"/>
</dbReference>
<dbReference type="AlphaFoldDB" id="A0A1I5Y6I5"/>
<evidence type="ECO:0000259" key="1">
    <source>
        <dbReference type="Pfam" id="PF00534"/>
    </source>
</evidence>
<dbReference type="OrthoDB" id="655095at2"/>
<name>A0A1I5Y6I5_9BACT</name>
<dbReference type="GO" id="GO:0016757">
    <property type="term" value="F:glycosyltransferase activity"/>
    <property type="evidence" value="ECO:0007669"/>
    <property type="project" value="InterPro"/>
</dbReference>
<protein>
    <submittedName>
        <fullName evidence="2">Glycosyltransferase involved in cell wall bisynthesis</fullName>
    </submittedName>
</protein>
<feature type="domain" description="Glycosyl transferase family 1" evidence="1">
    <location>
        <begin position="188"/>
        <end position="336"/>
    </location>
</feature>
<accession>A0A1I5Y6I5</accession>
<dbReference type="SUPFAM" id="SSF53756">
    <property type="entry name" value="UDP-Glycosyltransferase/glycogen phosphorylase"/>
    <property type="match status" value="1"/>
</dbReference>
<dbReference type="STRING" id="1079859.SAMN04515674_11744"/>
<evidence type="ECO:0000313" key="3">
    <source>
        <dbReference type="Proteomes" id="UP000199306"/>
    </source>
</evidence>
<dbReference type="PANTHER" id="PTHR45947:SF3">
    <property type="entry name" value="SULFOQUINOVOSYL TRANSFERASE SQD2"/>
    <property type="match status" value="1"/>
</dbReference>
<evidence type="ECO:0000313" key="2">
    <source>
        <dbReference type="EMBL" id="SFQ39720.1"/>
    </source>
</evidence>
<dbReference type="Pfam" id="PF00534">
    <property type="entry name" value="Glycos_transf_1"/>
    <property type="match status" value="1"/>
</dbReference>
<reference evidence="2 3" key="1">
    <citation type="submission" date="2016-10" db="EMBL/GenBank/DDBJ databases">
        <authorList>
            <person name="de Groot N.N."/>
        </authorList>
    </citation>
    <scope>NUCLEOTIDE SEQUENCE [LARGE SCALE GENOMIC DNA]</scope>
    <source>
        <strain evidence="3">E92,LMG 26720,CCM 7988</strain>
    </source>
</reference>
<dbReference type="Proteomes" id="UP000199306">
    <property type="component" value="Unassembled WGS sequence"/>
</dbReference>
<dbReference type="Gene3D" id="3.40.50.2000">
    <property type="entry name" value="Glycogen Phosphorylase B"/>
    <property type="match status" value="2"/>
</dbReference>
<dbReference type="RefSeq" id="WP_092019303.1">
    <property type="nucleotide sequence ID" value="NZ_FOXH01000017.1"/>
</dbReference>
<proteinExistence type="predicted"/>
<sequence>MINEQQKTKILFFTPTAGRTGSEMMLWYILKNFDRSKFEAGLVSFAHGELLHELPADIPYWVAPRDFSLLQKFLFKLGYAPIDASIKKAQKQFKADIWYMNTMTLPEIVPLAKQLNIKLITHFHELSLSYESFKYHDLELIINHSDLLIGCSEITTRRIIESGGKNAISFYSFIDTSLINPDLQKARALRKKLGIKENDKVYVLAGTMNSRKGIDYLPAIAESFNDPNTHLIWLGNKPKSGLIYYIEQKCKAIKTTKVHLPGLQRDDYFNYLSLADIFLLTSREDPFPLVMIEAAFLGKPIVAFNSGGIEEFMQPGMGIVTKSMSTKELKEGIVSINEGMTGTNSDISKQRALKFDISNQLPVWEEILDSFIKRSL</sequence>